<dbReference type="PANTHER" id="PTHR13275">
    <property type="entry name" value="YL-1 PROTEIN TRANSCRIPTION FACTOR-LIKE 1"/>
    <property type="match status" value="1"/>
</dbReference>
<feature type="compositionally biased region" description="Basic and acidic residues" evidence="3">
    <location>
        <begin position="589"/>
        <end position="605"/>
    </location>
</feature>
<evidence type="ECO:0000256" key="3">
    <source>
        <dbReference type="SAM" id="MobiDB-lite"/>
    </source>
</evidence>
<dbReference type="InterPro" id="IPR046757">
    <property type="entry name" value="YL1_N"/>
</dbReference>
<feature type="region of interest" description="Disordered" evidence="3">
    <location>
        <begin position="1"/>
        <end position="96"/>
    </location>
</feature>
<accession>A0A7I8VUC2</accession>
<feature type="region of interest" description="Disordered" evidence="3">
    <location>
        <begin position="544"/>
        <end position="617"/>
    </location>
</feature>
<evidence type="ECO:0000313" key="5">
    <source>
        <dbReference type="EMBL" id="CAD5119841.1"/>
    </source>
</evidence>
<evidence type="ECO:0000256" key="2">
    <source>
        <dbReference type="ARBA" id="ARBA00020000"/>
    </source>
</evidence>
<reference evidence="5 6" key="1">
    <citation type="submission" date="2020-08" db="EMBL/GenBank/DDBJ databases">
        <authorList>
            <person name="Hejnol A."/>
        </authorList>
    </citation>
    <scope>NUCLEOTIDE SEQUENCE [LARGE SCALE GENOMIC DNA]</scope>
</reference>
<organism evidence="5 6">
    <name type="scientific">Dimorphilus gyrociliatus</name>
    <dbReference type="NCBI Taxonomy" id="2664684"/>
    <lineage>
        <taxon>Eukaryota</taxon>
        <taxon>Metazoa</taxon>
        <taxon>Spiralia</taxon>
        <taxon>Lophotrochozoa</taxon>
        <taxon>Annelida</taxon>
        <taxon>Polychaeta</taxon>
        <taxon>Polychaeta incertae sedis</taxon>
        <taxon>Dinophilidae</taxon>
        <taxon>Dimorphilus</taxon>
    </lineage>
</organism>
<dbReference type="AlphaFoldDB" id="A0A7I8VUC2"/>
<dbReference type="Pfam" id="PF08265">
    <property type="entry name" value="YL1_C"/>
    <property type="match status" value="1"/>
</dbReference>
<protein>
    <recommendedName>
        <fullName evidence="2">Vacuolar protein sorting-associated protein 72 homolog</fullName>
    </recommendedName>
</protein>
<proteinExistence type="inferred from homology"/>
<name>A0A7I8VUC2_9ANNE</name>
<dbReference type="Pfam" id="PF05764">
    <property type="entry name" value="YL1"/>
    <property type="match status" value="1"/>
</dbReference>
<keyword evidence="6" id="KW-1185">Reference proteome</keyword>
<feature type="domain" description="Vps72/YL1 C-terminal" evidence="4">
    <location>
        <begin position="289"/>
        <end position="318"/>
    </location>
</feature>
<feature type="compositionally biased region" description="Acidic residues" evidence="3">
    <location>
        <begin position="550"/>
        <end position="588"/>
    </location>
</feature>
<feature type="compositionally biased region" description="Acidic residues" evidence="3">
    <location>
        <begin position="54"/>
        <end position="84"/>
    </location>
</feature>
<feature type="compositionally biased region" description="Basic and acidic residues" evidence="3">
    <location>
        <begin position="19"/>
        <end position="33"/>
    </location>
</feature>
<comment type="caution">
    <text evidence="5">The sequence shown here is derived from an EMBL/GenBank/DDBJ whole genome shotgun (WGS) entry which is preliminary data.</text>
</comment>
<dbReference type="InterPro" id="IPR013272">
    <property type="entry name" value="Vps72/YL1_C"/>
</dbReference>
<dbReference type="GO" id="GO:0005634">
    <property type="term" value="C:nucleus"/>
    <property type="evidence" value="ECO:0007669"/>
    <property type="project" value="TreeGrafter"/>
</dbReference>
<gene>
    <name evidence="5" type="ORF">DGYR_LOCUS8026</name>
</gene>
<evidence type="ECO:0000256" key="1">
    <source>
        <dbReference type="ARBA" id="ARBA00006832"/>
    </source>
</evidence>
<dbReference type="Proteomes" id="UP000549394">
    <property type="component" value="Unassembled WGS sequence"/>
</dbReference>
<dbReference type="EMBL" id="CAJFCJ010000011">
    <property type="protein sequence ID" value="CAD5119841.1"/>
    <property type="molecule type" value="Genomic_DNA"/>
</dbReference>
<evidence type="ECO:0000313" key="6">
    <source>
        <dbReference type="Proteomes" id="UP000549394"/>
    </source>
</evidence>
<dbReference type="OrthoDB" id="78296at2759"/>
<comment type="similarity">
    <text evidence="1">Belongs to the VPS72/YL1 family.</text>
</comment>
<dbReference type="PANTHER" id="PTHR13275:SF4">
    <property type="entry name" value="VACUOLAR PROTEIN SORTING-ASSOCIATED PROTEIN 72 HOMOLOG"/>
    <property type="match status" value="1"/>
</dbReference>
<dbReference type="SMART" id="SM00993">
    <property type="entry name" value="YL1_C"/>
    <property type="match status" value="1"/>
</dbReference>
<sequence>MSLARNRAKRSTAGNRLNKLLENEDPEKHKDEFYQTAYGGFAEETEDINYSSDSDADQDSDDSVDSDFDIDETDEIRSEEEEADKPEKGDKKKKKRDIIKDTKVLIEKAQLEYKNSLNKPMSEWTQEEIKRYHTIPIEIKKLENIKMISKIPENEQLDLEQIEEAVASGGRTILSGASSIAMKLIEAQRLEREKKKQEMQDIDPEKFIALQHTKMEEAKLNEYLNRKSLNAYRINEAEIHRAKRMLKKQNQPIVSTLVVNRNNKIDHFVTYHNPNDVKRLRSRPPPRPKICVITGQPAKYTDPLTGKPYYSLAALQQLRKLEKLPFKEPGKDIESYELELLKRKPKWFTKFHAKRLEQNNEMKEQLDIMNNFMKGHGLDLKKPNPSKAEINKFQDLIFNEDFLEAYSPAPVVHSLSQLGRYREGLSFNLLIKLIEKYKNLMKVTKSKTSILWEELLMDKNVDKYFKDNVMIKRNDFGSDTHPSVTKGLEEPSNDQDFVEEMEEETVEKVNIVNVPQSEVIISEVNNDSFPIEVNEDMKEFLHGLRGSSSSEEEEEEEEDDVKSEDNDLISNDEDMKDPDEEDDEEKDSEEQQHKKELEPKGAESKGKRRQSARLRKL</sequence>
<evidence type="ECO:0000259" key="4">
    <source>
        <dbReference type="SMART" id="SM00993"/>
    </source>
</evidence>
<feature type="compositionally biased region" description="Basic residues" evidence="3">
    <location>
        <begin position="1"/>
        <end position="10"/>
    </location>
</feature>
<feature type="compositionally biased region" description="Basic residues" evidence="3">
    <location>
        <begin position="606"/>
        <end position="617"/>
    </location>
</feature>